<proteinExistence type="predicted"/>
<gene>
    <name evidence="1" type="ORF">KAM382_35120</name>
</gene>
<reference evidence="1 2" key="1">
    <citation type="submission" date="2021-07" db="EMBL/GenBank/DDBJ databases">
        <title>Draft genome sequence of carbapenem-resistant Aeromonas spp. in Japan.</title>
        <authorList>
            <person name="Maehana S."/>
            <person name="Suzuki M."/>
            <person name="Kitasato H."/>
        </authorList>
    </citation>
    <scope>NUCLEOTIDE SEQUENCE [LARGE SCALE GENOMIC DNA]</scope>
    <source>
        <strain evidence="1 2">KAM382</strain>
    </source>
</reference>
<organism evidence="1 2">
    <name type="scientific">Aeromonas caviae</name>
    <name type="common">Aeromonas punctata</name>
    <dbReference type="NCBI Taxonomy" id="648"/>
    <lineage>
        <taxon>Bacteria</taxon>
        <taxon>Pseudomonadati</taxon>
        <taxon>Pseudomonadota</taxon>
        <taxon>Gammaproteobacteria</taxon>
        <taxon>Aeromonadales</taxon>
        <taxon>Aeromonadaceae</taxon>
        <taxon>Aeromonas</taxon>
    </lineage>
</organism>
<comment type="caution">
    <text evidence="1">The sequence shown here is derived from an EMBL/GenBank/DDBJ whole genome shotgun (WGS) entry which is preliminary data.</text>
</comment>
<evidence type="ECO:0000313" key="1">
    <source>
        <dbReference type="EMBL" id="GJB93451.1"/>
    </source>
</evidence>
<dbReference type="EMBL" id="BPOP01000046">
    <property type="protein sequence ID" value="GJB93451.1"/>
    <property type="molecule type" value="Genomic_DNA"/>
</dbReference>
<accession>A0ABD0BBE6</accession>
<evidence type="ECO:0000313" key="2">
    <source>
        <dbReference type="Proteomes" id="UP000737420"/>
    </source>
</evidence>
<dbReference type="RefSeq" id="WP_203764732.1">
    <property type="nucleotide sequence ID" value="NZ_AP024402.1"/>
</dbReference>
<evidence type="ECO:0008006" key="3">
    <source>
        <dbReference type="Google" id="ProtNLM"/>
    </source>
</evidence>
<name>A0ABD0BBE6_AERCA</name>
<sequence length="318" mass="37297">MKGKCSLHGAHVLFIGIGFYDYDQAIVHELQEQGAHVTYLTEGLNSRLLRIKSKFIKKYTVSSHHEVLIDKLNRDFYDIVFVIKAAYLSPENMSHLRDTQKKARFILYQWDSISRVPNAKLLLNFFDEIYSFDREDCVSYDFKFRPLFFRNEITHRQYSEKKYDLSFVGWCHDGRGDVVLSIMKFNPWLKFKPYLYASHRERLSFLFGAYSHYISTQKINFDSYVSLSSSSVSVLDVPHRMQSGLTIRAIETLGLEVKLVTTNKDIVNYDFFHPQNILVIDRDNPCLDEAFFKTEYLPVSTDIMKRYSISGWIVDIFG</sequence>
<dbReference type="AlphaFoldDB" id="A0ABD0BBE6"/>
<dbReference type="Proteomes" id="UP000737420">
    <property type="component" value="Unassembled WGS sequence"/>
</dbReference>
<protein>
    <recommendedName>
        <fullName evidence="3">Lipopolysaccharide biosynthesis protein</fullName>
    </recommendedName>
</protein>